<dbReference type="GO" id="GO:0003677">
    <property type="term" value="F:DNA binding"/>
    <property type="evidence" value="ECO:0007669"/>
    <property type="project" value="UniProtKB-KW"/>
</dbReference>
<evidence type="ECO:0000256" key="1">
    <source>
        <dbReference type="ARBA" id="ARBA00010832"/>
    </source>
</evidence>
<dbReference type="KEGG" id="bvr:BVIR_2539"/>
<dbReference type="InterPro" id="IPR038527">
    <property type="entry name" value="HupH_C_sf"/>
</dbReference>
<dbReference type="InterPro" id="IPR006894">
    <property type="entry name" value="HupH_Hydgase_express_prot_C"/>
</dbReference>
<organism evidence="4 5">
    <name type="scientific">Blastochloris viridis</name>
    <name type="common">Rhodopseudomonas viridis</name>
    <dbReference type="NCBI Taxonomy" id="1079"/>
    <lineage>
        <taxon>Bacteria</taxon>
        <taxon>Pseudomonadati</taxon>
        <taxon>Pseudomonadota</taxon>
        <taxon>Alphaproteobacteria</taxon>
        <taxon>Hyphomicrobiales</taxon>
        <taxon>Blastochloridaceae</taxon>
        <taxon>Blastochloris</taxon>
    </lineage>
</organism>
<dbReference type="EMBL" id="AP014854">
    <property type="protein sequence ID" value="BAR99761.1"/>
    <property type="molecule type" value="Genomic_DNA"/>
</dbReference>
<keyword evidence="3" id="KW-0371">Homeobox</keyword>
<evidence type="ECO:0000313" key="4">
    <source>
        <dbReference type="EMBL" id="CUU42967.1"/>
    </source>
</evidence>
<name>A0A0H5BH65_BLAVI</name>
<proteinExistence type="inferred from homology"/>
<reference evidence="5" key="3">
    <citation type="journal article" date="2016" name="Genome Announc.">
        <title>Revised genome sequence of the purple photosynthetic bacterium Blastochloris viridis.</title>
        <authorList>
            <person name="Liu L.N."/>
            <person name="Faulkner M."/>
            <person name="Liu X."/>
            <person name="Huang F."/>
            <person name="Darby A.C."/>
            <person name="Hall N."/>
        </authorList>
    </citation>
    <scope>NUCLEOTIDE SEQUENCE [LARGE SCALE GENOMIC DNA]</scope>
    <source>
        <strain evidence="5">ATCC 19567 / DSM 133 / F</strain>
    </source>
</reference>
<evidence type="ECO:0000259" key="2">
    <source>
        <dbReference type="Pfam" id="PF04809"/>
    </source>
</evidence>
<dbReference type="OrthoDB" id="6560677at2"/>
<feature type="domain" description="HupH hydrogenase expression protein C-terminal" evidence="2">
    <location>
        <begin position="181"/>
        <end position="294"/>
    </location>
</feature>
<dbReference type="AlphaFoldDB" id="A0A0H5BH65"/>
<reference evidence="4" key="2">
    <citation type="submission" date="2015-11" db="EMBL/GenBank/DDBJ databases">
        <authorList>
            <person name="Zhang Y."/>
            <person name="Guo Z."/>
        </authorList>
    </citation>
    <scope>NUCLEOTIDE SEQUENCE</scope>
    <source>
        <strain evidence="4">1</strain>
    </source>
</reference>
<feature type="domain" description="HupH hydrogenase expression protein C-terminal" evidence="2">
    <location>
        <begin position="82"/>
        <end position="146"/>
    </location>
</feature>
<dbReference type="Gene3D" id="3.30.1370.140">
    <property type="entry name" value="HupH hydrogenase expression protein, C-terminal domain"/>
    <property type="match status" value="2"/>
</dbReference>
<dbReference type="EMBL" id="LN907867">
    <property type="protein sequence ID" value="CUU42967.1"/>
    <property type="molecule type" value="Genomic_DNA"/>
</dbReference>
<comment type="similarity">
    <text evidence="1">Belongs to the HupH/HyaF family.</text>
</comment>
<reference evidence="3" key="1">
    <citation type="journal article" date="2015" name="Genome Announc.">
        <title>Complete Genome Sequence of the Bacteriochlorophyll b-Producing Photosynthetic Bacterium Blastochloris viridis.</title>
        <authorList>
            <person name="Tsukatani Y."/>
            <person name="Hirose Y."/>
            <person name="Harada J."/>
            <person name="Misawa N."/>
            <person name="Mori K."/>
            <person name="Inoue K."/>
            <person name="Tamiaki H."/>
        </authorList>
    </citation>
    <scope>NUCLEOTIDE SEQUENCE [LARGE SCALE GENOMIC DNA]</scope>
    <source>
        <strain evidence="3">DSM 133</strain>
    </source>
</reference>
<dbReference type="RefSeq" id="WP_055037929.1">
    <property type="nucleotide sequence ID" value="NZ_AP014854.2"/>
</dbReference>
<accession>A0A0H5BH65</accession>
<dbReference type="STRING" id="1079.BVIR_2539"/>
<dbReference type="Pfam" id="PF04809">
    <property type="entry name" value="HupH_C"/>
    <property type="match status" value="2"/>
</dbReference>
<evidence type="ECO:0000313" key="3">
    <source>
        <dbReference type="EMBL" id="BAR99761.1"/>
    </source>
</evidence>
<evidence type="ECO:0000313" key="5">
    <source>
        <dbReference type="Proteomes" id="UP000065734"/>
    </source>
</evidence>
<protein>
    <submittedName>
        <fullName evidence="3">Hydrogenase maturation factor HoxQ</fullName>
    </submittedName>
</protein>
<dbReference type="Proteomes" id="UP000065734">
    <property type="component" value="Chromosome I"/>
</dbReference>
<sequence>MTAGFWIAPQGAAGPVALVPVSVDETPRRGAASGLAVAGTEDTVARCPRVAALVPLLVAALEARAAGRAGQLFDLAGLDALELKLIADMTGEGEVAATVALPDGVLAHIVESVMAGLWRVRFTDADGGVVADYLEVGAIPEAVRRAAVMTGQTMTGQIMTGQIMTAAAMTQGTGEAGSPTALALLAEIAQHVATWRPGSANRIVTLSLLPVSPGDMAVLQQALGNGPVQIVSRGYGSCRVLATATRHVWSVQYFNSTGDIVLDTLEVGDVPAAACAAAEDFQDSAERLHQIEEAYFT</sequence>
<dbReference type="PATRIC" id="fig|1079.6.peg.2658"/>
<keyword evidence="5" id="KW-1185">Reference proteome</keyword>
<gene>
    <name evidence="3" type="ORF">BV133_2168</name>
    <name evidence="4" type="ORF">BVIRIDIS_19830</name>
</gene>